<dbReference type="InterPro" id="IPR002068">
    <property type="entry name" value="A-crystallin/Hsp20_dom"/>
</dbReference>
<evidence type="ECO:0000313" key="6">
    <source>
        <dbReference type="WBParaSite" id="EEL_0000318401-mRNA-1"/>
    </source>
</evidence>
<reference evidence="6" key="1">
    <citation type="submission" date="2017-02" db="UniProtKB">
        <authorList>
            <consortium name="WormBaseParasite"/>
        </authorList>
    </citation>
    <scope>IDENTIFICATION</scope>
</reference>
<dbReference type="PROSITE" id="PS01031">
    <property type="entry name" value="SHSP"/>
    <property type="match status" value="1"/>
</dbReference>
<dbReference type="GO" id="GO:0051082">
    <property type="term" value="F:unfolded protein binding"/>
    <property type="evidence" value="ECO:0007669"/>
    <property type="project" value="TreeGrafter"/>
</dbReference>
<dbReference type="GO" id="GO:0005634">
    <property type="term" value="C:nucleus"/>
    <property type="evidence" value="ECO:0007669"/>
    <property type="project" value="TreeGrafter"/>
</dbReference>
<proteinExistence type="inferred from homology"/>
<dbReference type="Proteomes" id="UP000050640">
    <property type="component" value="Unplaced"/>
</dbReference>
<dbReference type="CDD" id="cd06526">
    <property type="entry name" value="metazoan_ACD"/>
    <property type="match status" value="1"/>
</dbReference>
<dbReference type="InterPro" id="IPR001436">
    <property type="entry name" value="Alpha-crystallin/sHSP_animal"/>
</dbReference>
<dbReference type="GO" id="GO:0009408">
    <property type="term" value="P:response to heat"/>
    <property type="evidence" value="ECO:0007669"/>
    <property type="project" value="TreeGrafter"/>
</dbReference>
<dbReference type="PANTHER" id="PTHR45640">
    <property type="entry name" value="HEAT SHOCK PROTEIN HSP-12.2-RELATED"/>
    <property type="match status" value="1"/>
</dbReference>
<evidence type="ECO:0000256" key="3">
    <source>
        <dbReference type="RuleBase" id="RU003616"/>
    </source>
</evidence>
<keyword evidence="5" id="KW-1185">Reference proteome</keyword>
<keyword evidence="1" id="KW-0346">Stress response</keyword>
<evidence type="ECO:0000313" key="5">
    <source>
        <dbReference type="Proteomes" id="UP000050640"/>
    </source>
</evidence>
<dbReference type="WBParaSite" id="EEL_0000318401-mRNA-1">
    <property type="protein sequence ID" value="EEL_0000318401-mRNA-1"/>
    <property type="gene ID" value="EEL_0000318401"/>
</dbReference>
<dbReference type="Gene3D" id="2.60.40.790">
    <property type="match status" value="1"/>
</dbReference>
<dbReference type="STRING" id="1147741.A0A0R3RNX3"/>
<evidence type="ECO:0000256" key="2">
    <source>
        <dbReference type="PROSITE-ProRule" id="PRU00285"/>
    </source>
</evidence>
<dbReference type="GO" id="GO:0042026">
    <property type="term" value="P:protein refolding"/>
    <property type="evidence" value="ECO:0007669"/>
    <property type="project" value="TreeGrafter"/>
</dbReference>
<protein>
    <submittedName>
        <fullName evidence="6">SHSP domain-containing protein</fullName>
    </submittedName>
</protein>
<name>A0A0R3RNX3_9BILA</name>
<dbReference type="AlphaFoldDB" id="A0A0R3RNX3"/>
<dbReference type="GO" id="GO:0005737">
    <property type="term" value="C:cytoplasm"/>
    <property type="evidence" value="ECO:0007669"/>
    <property type="project" value="TreeGrafter"/>
</dbReference>
<dbReference type="SUPFAM" id="SSF49764">
    <property type="entry name" value="HSP20-like chaperones"/>
    <property type="match status" value="1"/>
</dbReference>
<comment type="similarity">
    <text evidence="2 3">Belongs to the small heat shock protein (HSP20) family.</text>
</comment>
<organism evidence="5 6">
    <name type="scientific">Elaeophora elaphi</name>
    <dbReference type="NCBI Taxonomy" id="1147741"/>
    <lineage>
        <taxon>Eukaryota</taxon>
        <taxon>Metazoa</taxon>
        <taxon>Ecdysozoa</taxon>
        <taxon>Nematoda</taxon>
        <taxon>Chromadorea</taxon>
        <taxon>Rhabditida</taxon>
        <taxon>Spirurina</taxon>
        <taxon>Spiruromorpha</taxon>
        <taxon>Filarioidea</taxon>
        <taxon>Onchocercidae</taxon>
        <taxon>Elaeophora</taxon>
    </lineage>
</organism>
<dbReference type="InterPro" id="IPR008978">
    <property type="entry name" value="HSP20-like_chaperone"/>
</dbReference>
<dbReference type="PANTHER" id="PTHR45640:SF13">
    <property type="entry name" value="HEAT SHOCK PROTEIN 22-RELATED"/>
    <property type="match status" value="1"/>
</dbReference>
<evidence type="ECO:0000256" key="1">
    <source>
        <dbReference type="ARBA" id="ARBA00023016"/>
    </source>
</evidence>
<sequence>MALLTFPTYPSWYNFPMERRRIVGGLVNRLLEDFEESIQPFWECATTTESSLGEIIDDKDNFGIKLDVSQFRPEELSVKMQDGRLLVEGHHEERNDQHGSVKRHFIRKYTIPKTVLQDSLESQLSDQGVLRITAKKRAIENSQFKNIPIQFNSTKNNKQ</sequence>
<accession>A0A0R3RNX3</accession>
<feature type="domain" description="SHSP" evidence="4">
    <location>
        <begin position="43"/>
        <end position="152"/>
    </location>
</feature>
<dbReference type="PRINTS" id="PR00299">
    <property type="entry name" value="ACRYSTALLIN"/>
</dbReference>
<dbReference type="Pfam" id="PF00011">
    <property type="entry name" value="HSP20"/>
    <property type="match status" value="1"/>
</dbReference>
<evidence type="ECO:0000259" key="4">
    <source>
        <dbReference type="PROSITE" id="PS01031"/>
    </source>
</evidence>